<evidence type="ECO:0000259" key="1">
    <source>
        <dbReference type="PROSITE" id="PS50090"/>
    </source>
</evidence>
<evidence type="ECO:0000313" key="2">
    <source>
        <dbReference type="EMBL" id="RCI06980.1"/>
    </source>
</evidence>
<dbReference type="InterPro" id="IPR009057">
    <property type="entry name" value="Homeodomain-like_sf"/>
</dbReference>
<evidence type="ECO:0000313" key="3">
    <source>
        <dbReference type="Proteomes" id="UP000253551"/>
    </source>
</evidence>
<dbReference type="OrthoDB" id="2289901at2759"/>
<keyword evidence="3" id="KW-1185">Reference proteome</keyword>
<dbReference type="Gene3D" id="1.10.10.60">
    <property type="entry name" value="Homeodomain-like"/>
    <property type="match status" value="1"/>
</dbReference>
<comment type="caution">
    <text evidence="2">The sequence shown here is derived from an EMBL/GenBank/DDBJ whole genome shotgun (WGS) entry which is preliminary data.</text>
</comment>
<reference evidence="2 3" key="1">
    <citation type="journal article" date="2018" name="G3 (Bethesda)">
        <title>Phylogenetic and Phylogenomic Definition of Rhizopus Species.</title>
        <authorList>
            <person name="Gryganskyi A.P."/>
            <person name="Golan J."/>
            <person name="Dolatabadi S."/>
            <person name="Mondo S."/>
            <person name="Robb S."/>
            <person name="Idnurm A."/>
            <person name="Muszewska A."/>
            <person name="Steczkiewicz K."/>
            <person name="Masonjones S."/>
            <person name="Liao H.L."/>
            <person name="Gajdeczka M.T."/>
            <person name="Anike F."/>
            <person name="Vuek A."/>
            <person name="Anishchenko I.M."/>
            <person name="Voigt K."/>
            <person name="de Hoog G.S."/>
            <person name="Smith M.E."/>
            <person name="Heitman J."/>
            <person name="Vilgalys R."/>
            <person name="Stajich J.E."/>
        </authorList>
    </citation>
    <scope>NUCLEOTIDE SEQUENCE [LARGE SCALE GENOMIC DNA]</scope>
    <source>
        <strain evidence="2 3">LSU 92-RS-03</strain>
    </source>
</reference>
<accession>A0A367KXZ4</accession>
<feature type="non-terminal residue" evidence="2">
    <location>
        <position position="1"/>
    </location>
</feature>
<dbReference type="PROSITE" id="PS50090">
    <property type="entry name" value="MYB_LIKE"/>
    <property type="match status" value="1"/>
</dbReference>
<gene>
    <name evidence="2" type="ORF">CU098_000970</name>
</gene>
<dbReference type="SUPFAM" id="SSF46689">
    <property type="entry name" value="Homeodomain-like"/>
    <property type="match status" value="1"/>
</dbReference>
<protein>
    <recommendedName>
        <fullName evidence="1">Myb-like domain-containing protein</fullName>
    </recommendedName>
</protein>
<dbReference type="Pfam" id="PF13921">
    <property type="entry name" value="Myb_DNA-bind_6"/>
    <property type="match status" value="1"/>
</dbReference>
<dbReference type="Proteomes" id="UP000253551">
    <property type="component" value="Unassembled WGS sequence"/>
</dbReference>
<feature type="domain" description="Myb-like" evidence="1">
    <location>
        <begin position="63"/>
        <end position="109"/>
    </location>
</feature>
<dbReference type="AlphaFoldDB" id="A0A367KXZ4"/>
<name>A0A367KXZ4_RHIST</name>
<proteinExistence type="predicted"/>
<dbReference type="EMBL" id="PJQM01000050">
    <property type="protein sequence ID" value="RCI06980.1"/>
    <property type="molecule type" value="Genomic_DNA"/>
</dbReference>
<dbReference type="InterPro" id="IPR001005">
    <property type="entry name" value="SANT/Myb"/>
</dbReference>
<sequence>KKKHRKSSVWFEKDAQTTAINNIIDQMRISEQGVLEPPVKRNSLPAKLPPPSKYEQDIRGYEPWTHEDDMILLNHVLHHLYAGGWSELEVRFNGRHSARLCYDRWKYLRSLLLKGITDKPSMSW</sequence>
<organism evidence="2 3">
    <name type="scientific">Rhizopus stolonifer</name>
    <name type="common">Rhizopus nigricans</name>
    <dbReference type="NCBI Taxonomy" id="4846"/>
    <lineage>
        <taxon>Eukaryota</taxon>
        <taxon>Fungi</taxon>
        <taxon>Fungi incertae sedis</taxon>
        <taxon>Mucoromycota</taxon>
        <taxon>Mucoromycotina</taxon>
        <taxon>Mucoromycetes</taxon>
        <taxon>Mucorales</taxon>
        <taxon>Mucorineae</taxon>
        <taxon>Rhizopodaceae</taxon>
        <taxon>Rhizopus</taxon>
    </lineage>
</organism>